<comment type="pathway">
    <text evidence="1">Porphyrin-containing compound metabolism; bacteriochlorophyll biosynthesis.</text>
</comment>
<dbReference type="SUPFAM" id="SSF52540">
    <property type="entry name" value="P-loop containing nucleoside triphosphate hydrolases"/>
    <property type="match status" value="1"/>
</dbReference>
<dbReference type="PANTHER" id="PTHR35023:SF1">
    <property type="entry name" value="MG-PROTOPORPHYRIN IX CHELATASE"/>
    <property type="match status" value="1"/>
</dbReference>
<sequence>MYRVYPFSALVGQEDLKTALLLCAVDPGIGGLLIQGDKGTAKTTAVRGLAALLEEYRPLPREESLVLEGDMPGSVPLRGSILTELPLNATEDRITGSIHLESILKEGTRRFEPGLLAQAHGGILYVDEVNLLESHLVDILLDAAATGINRVEREGISISHPSQFILVGTMNPEEGDLRPQFLDRFGFTIFISGLHDLEERKEIVSRRLDFDADPEGFCDRWLEDDALTAEMLRKARENLTDIEVPESSRHLIAELCSRAGVMGHRADITLTRGARALAALVEAPAVTGNHVKAMARFVLPHRIPHSGVEGFKDLADRTEQLIGGAGGGGSAQVETGSFVPGDDGSLDDPYDNTEIPGGAAAGSLVFDHFKKKRRTSPGIPQGSPK</sequence>
<evidence type="ECO:0000256" key="3">
    <source>
        <dbReference type="ARBA" id="ARBA00022741"/>
    </source>
</evidence>
<dbReference type="PROSITE" id="PS00676">
    <property type="entry name" value="SIGMA54_INTERACT_2"/>
    <property type="match status" value="1"/>
</dbReference>
<evidence type="ECO:0000256" key="1">
    <source>
        <dbReference type="ARBA" id="ARBA00004800"/>
    </source>
</evidence>
<accession>A0A1Y1RW68</accession>
<keyword evidence="4" id="KW-0067">ATP-binding</keyword>
<dbReference type="InterPro" id="IPR041628">
    <property type="entry name" value="ChlI/MoxR_AAA_lid"/>
</dbReference>
<dbReference type="OrthoDB" id="9775079at2"/>
<evidence type="ECO:0000256" key="4">
    <source>
        <dbReference type="ARBA" id="ARBA00022840"/>
    </source>
</evidence>
<comment type="similarity">
    <text evidence="2">Belongs to the Mg-chelatase subunits D/I family.</text>
</comment>
<dbReference type="GO" id="GO:0005524">
    <property type="term" value="F:ATP binding"/>
    <property type="evidence" value="ECO:0007669"/>
    <property type="project" value="UniProtKB-KW"/>
</dbReference>
<evidence type="ECO:0000313" key="10">
    <source>
        <dbReference type="Proteomes" id="UP000192343"/>
    </source>
</evidence>
<keyword evidence="3" id="KW-0547">Nucleotide-binding</keyword>
<dbReference type="Pfam" id="PF01078">
    <property type="entry name" value="Mg_chelatase"/>
    <property type="match status" value="1"/>
</dbReference>
<dbReference type="InterPro" id="IPR003593">
    <property type="entry name" value="AAA+_ATPase"/>
</dbReference>
<evidence type="ECO:0000256" key="2">
    <source>
        <dbReference type="ARBA" id="ARBA00005799"/>
    </source>
</evidence>
<keyword evidence="10" id="KW-1185">Reference proteome</keyword>
<dbReference type="InterPro" id="IPR000523">
    <property type="entry name" value="Mg_chelatse_chII-like_cat_dom"/>
</dbReference>
<evidence type="ECO:0000256" key="6">
    <source>
        <dbReference type="ARBA" id="ARBA00053551"/>
    </source>
</evidence>
<reference evidence="9 10" key="1">
    <citation type="submission" date="2017-03" db="EMBL/GenBank/DDBJ databases">
        <title>Draft Genome sequence of Marispirochaeta sp. strain JC444.</title>
        <authorList>
            <person name="Shivani Y."/>
            <person name="Subhash Y."/>
            <person name="Sasikala C."/>
            <person name="Ramana C."/>
        </authorList>
    </citation>
    <scope>NUCLEOTIDE SEQUENCE [LARGE SCALE GENOMIC DNA]</scope>
    <source>
        <strain evidence="9 10">JC444</strain>
    </source>
</reference>
<feature type="domain" description="AAA+ ATPase" evidence="8">
    <location>
        <begin position="28"/>
        <end position="195"/>
    </location>
</feature>
<comment type="function">
    <text evidence="6">Involved in bacteriochlorophyll biosynthesis; introduces a magnesium ion into protoporphyrin IX to yield Mg-protoporphyrin IX.</text>
</comment>
<dbReference type="InterPro" id="IPR027417">
    <property type="entry name" value="P-loop_NTPase"/>
</dbReference>
<dbReference type="InterPro" id="IPR025943">
    <property type="entry name" value="Sigma_54_int_dom_ATP-bd_2"/>
</dbReference>
<dbReference type="Proteomes" id="UP000192343">
    <property type="component" value="Unassembled WGS sequence"/>
</dbReference>
<dbReference type="Gene3D" id="3.40.50.300">
    <property type="entry name" value="P-loop containing nucleotide triphosphate hydrolases"/>
    <property type="match status" value="1"/>
</dbReference>
<name>A0A1Y1RW68_9SPIO</name>
<dbReference type="CDD" id="cd00009">
    <property type="entry name" value="AAA"/>
    <property type="match status" value="1"/>
</dbReference>
<evidence type="ECO:0000313" key="9">
    <source>
        <dbReference type="EMBL" id="ORC33006.1"/>
    </source>
</evidence>
<evidence type="ECO:0000256" key="5">
    <source>
        <dbReference type="ARBA" id="ARBA00030759"/>
    </source>
</evidence>
<dbReference type="PANTHER" id="PTHR35023">
    <property type="entry name" value="CHELATASE-RELATED"/>
    <property type="match status" value="1"/>
</dbReference>
<dbReference type="Pfam" id="PF17863">
    <property type="entry name" value="AAA_lid_2"/>
    <property type="match status" value="1"/>
</dbReference>
<protein>
    <recommendedName>
        <fullName evidence="5">Mg-protoporphyrin IX chelatase</fullName>
    </recommendedName>
</protein>
<feature type="region of interest" description="Disordered" evidence="7">
    <location>
        <begin position="324"/>
        <end position="361"/>
    </location>
</feature>
<gene>
    <name evidence="9" type="ORF">B4O97_15090</name>
</gene>
<dbReference type="AlphaFoldDB" id="A0A1Y1RW68"/>
<dbReference type="STRING" id="1963862.B4O97_15090"/>
<evidence type="ECO:0000259" key="8">
    <source>
        <dbReference type="SMART" id="SM00382"/>
    </source>
</evidence>
<evidence type="ECO:0000256" key="7">
    <source>
        <dbReference type="SAM" id="MobiDB-lite"/>
    </source>
</evidence>
<dbReference type="SMART" id="SM00382">
    <property type="entry name" value="AAA"/>
    <property type="match status" value="1"/>
</dbReference>
<organism evidence="9 10">
    <name type="scientific">Marispirochaeta aestuarii</name>
    <dbReference type="NCBI Taxonomy" id="1963862"/>
    <lineage>
        <taxon>Bacteria</taxon>
        <taxon>Pseudomonadati</taxon>
        <taxon>Spirochaetota</taxon>
        <taxon>Spirochaetia</taxon>
        <taxon>Spirochaetales</taxon>
        <taxon>Spirochaetaceae</taxon>
        <taxon>Marispirochaeta</taxon>
    </lineage>
</organism>
<comment type="caution">
    <text evidence="9">The sequence shown here is derived from an EMBL/GenBank/DDBJ whole genome shotgun (WGS) entry which is preliminary data.</text>
</comment>
<dbReference type="EMBL" id="MWQY01000018">
    <property type="protein sequence ID" value="ORC33006.1"/>
    <property type="molecule type" value="Genomic_DNA"/>
</dbReference>
<dbReference type="InterPro" id="IPR052989">
    <property type="entry name" value="Mg-chelatase_DI-like"/>
</dbReference>
<proteinExistence type="inferred from homology"/>
<dbReference type="Gene3D" id="1.10.8.80">
    <property type="entry name" value="Magnesium chelatase subunit I, C-Terminal domain"/>
    <property type="match status" value="1"/>
</dbReference>